<evidence type="ECO:0000256" key="1">
    <source>
        <dbReference type="SAM" id="MobiDB-lite"/>
    </source>
</evidence>
<sequence length="129" mass="14284">ASTSRVTKSASQPLHKDMARKGSIRSGFGMWRSVRRKSRHVSSLDSVDKSSEAAVELVTIPSSCTVEKGTPKRNSSRRSTDSSLQLLQLHEQPPPGTSVGETRQRFVSFSTPTKRDDDGFHIIEQHHVV</sequence>
<dbReference type="PANTHER" id="PTHR31781:SF1">
    <property type="entry name" value="PROTEIN UNC-80 HOMOLOG"/>
    <property type="match status" value="1"/>
</dbReference>
<feature type="region of interest" description="Disordered" evidence="1">
    <location>
        <begin position="65"/>
        <end position="112"/>
    </location>
</feature>
<comment type="caution">
    <text evidence="2">The sequence shown here is derived from an EMBL/GenBank/DDBJ whole genome shotgun (WGS) entry which is preliminary data.</text>
</comment>
<dbReference type="Proteomes" id="UP001432322">
    <property type="component" value="Unassembled WGS sequence"/>
</dbReference>
<dbReference type="AlphaFoldDB" id="A0AAV5VF60"/>
<dbReference type="EMBL" id="BTSY01000003">
    <property type="protein sequence ID" value="GMT17331.1"/>
    <property type="molecule type" value="Genomic_DNA"/>
</dbReference>
<feature type="non-terminal residue" evidence="2">
    <location>
        <position position="1"/>
    </location>
</feature>
<dbReference type="GO" id="GO:0034703">
    <property type="term" value="C:cation channel complex"/>
    <property type="evidence" value="ECO:0007669"/>
    <property type="project" value="TreeGrafter"/>
</dbReference>
<evidence type="ECO:0000313" key="3">
    <source>
        <dbReference type="Proteomes" id="UP001432322"/>
    </source>
</evidence>
<reference evidence="2" key="1">
    <citation type="submission" date="2023-10" db="EMBL/GenBank/DDBJ databases">
        <title>Genome assembly of Pristionchus species.</title>
        <authorList>
            <person name="Yoshida K."/>
            <person name="Sommer R.J."/>
        </authorList>
    </citation>
    <scope>NUCLEOTIDE SEQUENCE</scope>
    <source>
        <strain evidence="2">RS5133</strain>
    </source>
</reference>
<feature type="compositionally biased region" description="Polar residues" evidence="1">
    <location>
        <begin position="1"/>
        <end position="12"/>
    </location>
</feature>
<dbReference type="GO" id="GO:0030424">
    <property type="term" value="C:axon"/>
    <property type="evidence" value="ECO:0007669"/>
    <property type="project" value="TreeGrafter"/>
</dbReference>
<dbReference type="GO" id="GO:0055080">
    <property type="term" value="P:monoatomic cation homeostasis"/>
    <property type="evidence" value="ECO:0007669"/>
    <property type="project" value="TreeGrafter"/>
</dbReference>
<proteinExistence type="predicted"/>
<name>A0AAV5VF60_9BILA</name>
<gene>
    <name evidence="2" type="ORF">PFISCL1PPCAC_8628</name>
</gene>
<feature type="region of interest" description="Disordered" evidence="1">
    <location>
        <begin position="1"/>
        <end position="26"/>
    </location>
</feature>
<keyword evidence="3" id="KW-1185">Reference proteome</keyword>
<accession>A0AAV5VF60</accession>
<evidence type="ECO:0000313" key="2">
    <source>
        <dbReference type="EMBL" id="GMT17331.1"/>
    </source>
</evidence>
<organism evidence="2 3">
    <name type="scientific">Pristionchus fissidentatus</name>
    <dbReference type="NCBI Taxonomy" id="1538716"/>
    <lineage>
        <taxon>Eukaryota</taxon>
        <taxon>Metazoa</taxon>
        <taxon>Ecdysozoa</taxon>
        <taxon>Nematoda</taxon>
        <taxon>Chromadorea</taxon>
        <taxon>Rhabditida</taxon>
        <taxon>Rhabditina</taxon>
        <taxon>Diplogasteromorpha</taxon>
        <taxon>Diplogasteroidea</taxon>
        <taxon>Neodiplogasteridae</taxon>
        <taxon>Pristionchus</taxon>
    </lineage>
</organism>
<feature type="compositionally biased region" description="Polar residues" evidence="1">
    <location>
        <begin position="99"/>
        <end position="112"/>
    </location>
</feature>
<dbReference type="PANTHER" id="PTHR31781">
    <property type="entry name" value="UNC80"/>
    <property type="match status" value="1"/>
</dbReference>
<protein>
    <submittedName>
        <fullName evidence="2">Uncharacterized protein</fullName>
    </submittedName>
</protein>
<dbReference type="GO" id="GO:0005261">
    <property type="term" value="F:monoatomic cation channel activity"/>
    <property type="evidence" value="ECO:0007669"/>
    <property type="project" value="TreeGrafter"/>
</dbReference>